<accession>A0A371F4Y8</accession>
<reference evidence="1" key="1">
    <citation type="submission" date="2018-05" db="EMBL/GenBank/DDBJ databases">
        <title>Draft genome of Mucuna pruriens seed.</title>
        <authorList>
            <person name="Nnadi N.E."/>
            <person name="Vos R."/>
            <person name="Hasami M.H."/>
            <person name="Devisetty U.K."/>
            <person name="Aguiy J.C."/>
        </authorList>
    </citation>
    <scope>NUCLEOTIDE SEQUENCE [LARGE SCALE GENOMIC DNA]</scope>
    <source>
        <strain evidence="1">JCA_2017</strain>
    </source>
</reference>
<protein>
    <submittedName>
        <fullName evidence="1">Uncharacterized protein</fullName>
    </submittedName>
</protein>
<organism evidence="1 2">
    <name type="scientific">Mucuna pruriens</name>
    <name type="common">Velvet bean</name>
    <name type="synonym">Dolichos pruriens</name>
    <dbReference type="NCBI Taxonomy" id="157652"/>
    <lineage>
        <taxon>Eukaryota</taxon>
        <taxon>Viridiplantae</taxon>
        <taxon>Streptophyta</taxon>
        <taxon>Embryophyta</taxon>
        <taxon>Tracheophyta</taxon>
        <taxon>Spermatophyta</taxon>
        <taxon>Magnoliopsida</taxon>
        <taxon>eudicotyledons</taxon>
        <taxon>Gunneridae</taxon>
        <taxon>Pentapetalae</taxon>
        <taxon>rosids</taxon>
        <taxon>fabids</taxon>
        <taxon>Fabales</taxon>
        <taxon>Fabaceae</taxon>
        <taxon>Papilionoideae</taxon>
        <taxon>50 kb inversion clade</taxon>
        <taxon>NPAAA clade</taxon>
        <taxon>indigoferoid/millettioid clade</taxon>
        <taxon>Phaseoleae</taxon>
        <taxon>Mucuna</taxon>
    </lineage>
</organism>
<dbReference type="EMBL" id="QJKJ01010564">
    <property type="protein sequence ID" value="RDX73339.1"/>
    <property type="molecule type" value="Genomic_DNA"/>
</dbReference>
<name>A0A371F4Y8_MUCPR</name>
<gene>
    <name evidence="1" type="ORF">CR513_47077</name>
</gene>
<feature type="non-terminal residue" evidence="1">
    <location>
        <position position="1"/>
    </location>
</feature>
<dbReference type="Proteomes" id="UP000257109">
    <property type="component" value="Unassembled WGS sequence"/>
</dbReference>
<comment type="caution">
    <text evidence="1">The sequence shown here is derived from an EMBL/GenBank/DDBJ whole genome shotgun (WGS) entry which is preliminary data.</text>
</comment>
<proteinExistence type="predicted"/>
<sequence length="81" mass="9062">MPRFGTSALGTLGDEAGYLRRSERRGELPDLTSNLRQQRLVLHSTKGEESINTAGGISYRTLGFPENTKWLDAWTRIGRVV</sequence>
<evidence type="ECO:0000313" key="2">
    <source>
        <dbReference type="Proteomes" id="UP000257109"/>
    </source>
</evidence>
<keyword evidence="2" id="KW-1185">Reference proteome</keyword>
<evidence type="ECO:0000313" key="1">
    <source>
        <dbReference type="EMBL" id="RDX73339.1"/>
    </source>
</evidence>
<dbReference type="AlphaFoldDB" id="A0A371F4Y8"/>